<dbReference type="KEGG" id="fiy:BN1229_v1_3201"/>
<dbReference type="EMBL" id="LN829119">
    <property type="protein sequence ID" value="CPR21768.1"/>
    <property type="molecule type" value="Genomic_DNA"/>
</dbReference>
<sequence length="58" mass="6182">MRFIIGLAIGIIIGAATSGYAQTVVGTGYLIGWDVIKDGTVICSDPFIWEGTMELECD</sequence>
<dbReference type="Proteomes" id="UP000033187">
    <property type="component" value="Chromosome 1"/>
</dbReference>
<name>A0A0D6JII4_9HYPH</name>
<protein>
    <submittedName>
        <fullName evidence="1">Uncharacterized protein</fullName>
    </submittedName>
</protein>
<accession>A0A0D6JII4</accession>
<keyword evidence="2" id="KW-1185">Reference proteome</keyword>
<dbReference type="KEGG" id="fil:BN1229_v1_2712"/>
<evidence type="ECO:0000313" key="1">
    <source>
        <dbReference type="EMBL" id="CPR21768.1"/>
    </source>
</evidence>
<dbReference type="AlphaFoldDB" id="A0A0D6JII4"/>
<evidence type="ECO:0000313" key="2">
    <source>
        <dbReference type="Proteomes" id="UP000033187"/>
    </source>
</evidence>
<proteinExistence type="predicted"/>
<reference evidence="2" key="1">
    <citation type="submission" date="2015-02" db="EMBL/GenBank/DDBJ databases">
        <authorList>
            <person name="Chooi Y.-H."/>
        </authorList>
    </citation>
    <scope>NUCLEOTIDE SEQUENCE [LARGE SCALE GENOMIC DNA]</scope>
    <source>
        <strain evidence="2">strain Y</strain>
    </source>
</reference>
<dbReference type="RefSeq" id="WP_160298717.1">
    <property type="nucleotide sequence ID" value="NZ_LN829118.1"/>
</dbReference>
<gene>
    <name evidence="1" type="ORF">YBN1229_v1_3201</name>
</gene>
<organism evidence="1 2">
    <name type="scientific">Candidatus Filomicrobium marinum</name>
    <dbReference type="NCBI Taxonomy" id="1608628"/>
    <lineage>
        <taxon>Bacteria</taxon>
        <taxon>Pseudomonadati</taxon>
        <taxon>Pseudomonadota</taxon>
        <taxon>Alphaproteobacteria</taxon>
        <taxon>Hyphomicrobiales</taxon>
        <taxon>Hyphomicrobiaceae</taxon>
        <taxon>Filomicrobium</taxon>
    </lineage>
</organism>